<accession>A0A8D9S2V7</accession>
<reference evidence="1 2" key="1">
    <citation type="submission" date="2009-01" db="EMBL/GenBank/DDBJ databases">
        <authorList>
            <person name="Qin X."/>
            <person name="Bachman B."/>
            <person name="Battles P."/>
            <person name="Bell A."/>
            <person name="Bess C."/>
            <person name="Bickham C."/>
            <person name="Chaboub L."/>
            <person name="Chen D."/>
            <person name="Coyle M."/>
            <person name="Deiros D.R."/>
            <person name="Dinh H."/>
            <person name="Forbes L."/>
            <person name="Fowler G."/>
            <person name="Francisco L."/>
            <person name="Fu Q."/>
            <person name="Gubbala S."/>
            <person name="Hale W."/>
            <person name="Han Y."/>
            <person name="Hemphill L."/>
            <person name="Highlander S.K."/>
            <person name="Hirani K."/>
            <person name="Hogues M."/>
            <person name="Jackson L."/>
            <person name="Jakkamsetti A."/>
            <person name="Javaid M."/>
            <person name="Jiang H."/>
            <person name="Korchina V."/>
            <person name="Kovar C."/>
            <person name="Lara F."/>
            <person name="Lee S."/>
            <person name="Mata R."/>
            <person name="Mathew T."/>
            <person name="Moen C."/>
            <person name="Morales K."/>
            <person name="Munidasa M."/>
            <person name="Nazareth L."/>
            <person name="Ngo R."/>
            <person name="Nguyen L."/>
            <person name="Okwuonu G."/>
            <person name="Ongeri F."/>
            <person name="Patil S."/>
            <person name="Petrosino J."/>
            <person name="Pham C."/>
            <person name="Pham P."/>
            <person name="Pu L.-L."/>
            <person name="Puazo M."/>
            <person name="Raj R."/>
            <person name="Reid J."/>
            <person name="Rouhana J."/>
            <person name="Saada N."/>
            <person name="Shang Y."/>
            <person name="Simmons D."/>
            <person name="Thornton R."/>
            <person name="Warren J."/>
            <person name="Weissenberger G."/>
            <person name="Zhang J."/>
            <person name="Zhang L."/>
            <person name="Zhou C."/>
            <person name="Zhu D."/>
            <person name="Muzny D."/>
            <person name="Worley K."/>
            <person name="Gibbs R."/>
        </authorList>
    </citation>
    <scope>NUCLEOTIDE SEQUENCE [LARGE SCALE GENOMIC DNA]</scope>
    <source>
        <strain evidence="1 2">CF48-3A</strain>
    </source>
</reference>
<sequence length="62" mass="7264">MDKGIKAFHYGKSFIFTFKKQICAKNIKFLKKFKKSGKKVVKLFIIIGSYLDKEHAYGECRN</sequence>
<gene>
    <name evidence="1" type="ORF">HMPREF0534_0751</name>
</gene>
<evidence type="ECO:0000313" key="2">
    <source>
        <dbReference type="Proteomes" id="UP000003419"/>
    </source>
</evidence>
<comment type="caution">
    <text evidence="1">The sequence shown here is derived from an EMBL/GenBank/DDBJ whole genome shotgun (WGS) entry which is preliminary data.</text>
</comment>
<proteinExistence type="predicted"/>
<dbReference type="AlphaFoldDB" id="A0A8D9S2V7"/>
<evidence type="ECO:0000313" key="1">
    <source>
        <dbReference type="EMBL" id="EEI65925.1"/>
    </source>
</evidence>
<dbReference type="Proteomes" id="UP000003419">
    <property type="component" value="Unassembled WGS sequence"/>
</dbReference>
<dbReference type="EMBL" id="ACHG01000078">
    <property type="protein sequence ID" value="EEI65925.1"/>
    <property type="molecule type" value="Genomic_DNA"/>
</dbReference>
<protein>
    <submittedName>
        <fullName evidence="1">Uncharacterized protein</fullName>
    </submittedName>
</protein>
<name>A0A8D9S2V7_LIMRT</name>
<organism evidence="1 2">
    <name type="scientific">Limosilactobacillus reuteri CF48-3A</name>
    <dbReference type="NCBI Taxonomy" id="525341"/>
    <lineage>
        <taxon>Bacteria</taxon>
        <taxon>Bacillati</taxon>
        <taxon>Bacillota</taxon>
        <taxon>Bacilli</taxon>
        <taxon>Lactobacillales</taxon>
        <taxon>Lactobacillaceae</taxon>
        <taxon>Limosilactobacillus</taxon>
    </lineage>
</organism>